<dbReference type="RefSeq" id="WP_125978207.1">
    <property type="nucleotide sequence ID" value="NZ_BAAADY010000025.1"/>
</dbReference>
<name>A0A7X5XWE0_9SPHN</name>
<comment type="caution">
    <text evidence="2">The sequence shown here is derived from an EMBL/GenBank/DDBJ whole genome shotgun (WGS) entry which is preliminary data.</text>
</comment>
<dbReference type="SUPFAM" id="SSF51182">
    <property type="entry name" value="RmlC-like cupins"/>
    <property type="match status" value="1"/>
</dbReference>
<dbReference type="GO" id="GO:0051213">
    <property type="term" value="F:dioxygenase activity"/>
    <property type="evidence" value="ECO:0007669"/>
    <property type="project" value="UniProtKB-KW"/>
</dbReference>
<dbReference type="AlphaFoldDB" id="A0A7X5XWE0"/>
<dbReference type="InterPro" id="IPR011051">
    <property type="entry name" value="RmlC_Cupin_sf"/>
</dbReference>
<evidence type="ECO:0000313" key="3">
    <source>
        <dbReference type="Proteomes" id="UP000531251"/>
    </source>
</evidence>
<feature type="domain" description="Cupin type-2" evidence="1">
    <location>
        <begin position="57"/>
        <end position="119"/>
    </location>
</feature>
<keyword evidence="2" id="KW-0223">Dioxygenase</keyword>
<evidence type="ECO:0000313" key="2">
    <source>
        <dbReference type="EMBL" id="NJB96554.1"/>
    </source>
</evidence>
<dbReference type="EMBL" id="JAATJB010000002">
    <property type="protein sequence ID" value="NJB96554.1"/>
    <property type="molecule type" value="Genomic_DNA"/>
</dbReference>
<sequence length="131" mass="14074">MPHLPTNPAHLGRAASASVEPDFTGPDWFEAYAARHAADGQEGRLVSQFAFSESWDSWEMHPHGAELVICTQGACTLHQEHADGSTETVTLAPGDYAINPPGTWHTADVARGETCTAIFITPGLGTTHRPR</sequence>
<dbReference type="InterPro" id="IPR013096">
    <property type="entry name" value="Cupin_2"/>
</dbReference>
<dbReference type="Proteomes" id="UP000531251">
    <property type="component" value="Unassembled WGS sequence"/>
</dbReference>
<protein>
    <submittedName>
        <fullName evidence="2">Quercetin dioxygenase-like cupin family protein</fullName>
    </submittedName>
</protein>
<keyword evidence="2" id="KW-0560">Oxidoreductase</keyword>
<dbReference type="Pfam" id="PF07883">
    <property type="entry name" value="Cupin_2"/>
    <property type="match status" value="1"/>
</dbReference>
<organism evidence="2 3">
    <name type="scientific">Sphingomonas trueperi</name>
    <dbReference type="NCBI Taxonomy" id="53317"/>
    <lineage>
        <taxon>Bacteria</taxon>
        <taxon>Pseudomonadati</taxon>
        <taxon>Pseudomonadota</taxon>
        <taxon>Alphaproteobacteria</taxon>
        <taxon>Sphingomonadales</taxon>
        <taxon>Sphingomonadaceae</taxon>
        <taxon>Sphingomonas</taxon>
    </lineage>
</organism>
<gene>
    <name evidence="2" type="ORF">GGR89_000854</name>
</gene>
<dbReference type="Gene3D" id="2.60.120.10">
    <property type="entry name" value="Jelly Rolls"/>
    <property type="match status" value="1"/>
</dbReference>
<evidence type="ECO:0000259" key="1">
    <source>
        <dbReference type="Pfam" id="PF07883"/>
    </source>
</evidence>
<keyword evidence="3" id="KW-1185">Reference proteome</keyword>
<reference evidence="2 3" key="1">
    <citation type="submission" date="2020-03" db="EMBL/GenBank/DDBJ databases">
        <title>Genomic Encyclopedia of Type Strains, Phase IV (KMG-IV): sequencing the most valuable type-strain genomes for metagenomic binning, comparative biology and taxonomic classification.</title>
        <authorList>
            <person name="Goeker M."/>
        </authorList>
    </citation>
    <scope>NUCLEOTIDE SEQUENCE [LARGE SCALE GENOMIC DNA]</scope>
    <source>
        <strain evidence="2 3">DSM 7225</strain>
    </source>
</reference>
<proteinExistence type="predicted"/>
<accession>A0A7X5XWE0</accession>
<dbReference type="InterPro" id="IPR014710">
    <property type="entry name" value="RmlC-like_jellyroll"/>
</dbReference>